<evidence type="ECO:0000313" key="3">
    <source>
        <dbReference type="Proteomes" id="UP000004682"/>
    </source>
</evidence>
<dbReference type="Proteomes" id="UP000004682">
    <property type="component" value="Unassembled WGS sequence"/>
</dbReference>
<organism evidence="2 3">
    <name type="scientific">Burkholderia humptydooensis MSMB43</name>
    <dbReference type="NCBI Taxonomy" id="441157"/>
    <lineage>
        <taxon>Bacteria</taxon>
        <taxon>Pseudomonadati</taxon>
        <taxon>Pseudomonadota</taxon>
        <taxon>Betaproteobacteria</taxon>
        <taxon>Burkholderiales</taxon>
        <taxon>Burkholderiaceae</taxon>
        <taxon>Burkholderia</taxon>
        <taxon>pseudomallei group</taxon>
    </lineage>
</organism>
<name>A0ABN0FZI1_9BURK</name>
<feature type="compositionally biased region" description="Basic residues" evidence="1">
    <location>
        <begin position="115"/>
        <end position="128"/>
    </location>
</feature>
<feature type="region of interest" description="Disordered" evidence="1">
    <location>
        <begin position="52"/>
        <end position="128"/>
    </location>
</feature>
<dbReference type="RefSeq" id="WP_006028810.1">
    <property type="nucleotide sequence ID" value="NZ_ABBM01000790.1"/>
</dbReference>
<proteinExistence type="predicted"/>
<gene>
    <name evidence="2" type="ORF">A33K_17894</name>
</gene>
<keyword evidence="3" id="KW-1185">Reference proteome</keyword>
<evidence type="ECO:0000256" key="1">
    <source>
        <dbReference type="SAM" id="MobiDB-lite"/>
    </source>
</evidence>
<evidence type="ECO:0000313" key="2">
    <source>
        <dbReference type="EMBL" id="EIP85340.1"/>
    </source>
</evidence>
<dbReference type="EMBL" id="JH692067">
    <property type="protein sequence ID" value="EIP85340.1"/>
    <property type="molecule type" value="Genomic_DNA"/>
</dbReference>
<feature type="compositionally biased region" description="Basic and acidic residues" evidence="1">
    <location>
        <begin position="88"/>
        <end position="101"/>
    </location>
</feature>
<feature type="compositionally biased region" description="Low complexity" evidence="1">
    <location>
        <begin position="58"/>
        <end position="69"/>
    </location>
</feature>
<sequence length="128" mass="14135">MVDIRTLDFNLLKAFDALLDERNVTRAGLPSTGGAMSDASIRTFASLPIRSRDGSSLARAIARRTPAPRTNEKKPRRHSNRRGQPMSEKFHGGDGADHIGRPDASQPSISAIQLRRARSRASGRRVYR</sequence>
<protein>
    <submittedName>
        <fullName evidence="2">Uncharacterized protein</fullName>
    </submittedName>
</protein>
<reference evidence="3" key="1">
    <citation type="journal article" date="2012" name="J. Bacteriol.">
        <title>Revised Genome Sequence of Burkholderia thailandensis MSMB43 with Improved Annotation.</title>
        <authorList>
            <person name="Zhuo Y."/>
            <person name="Liu L."/>
            <person name="Wang Q."/>
            <person name="Liu X."/>
            <person name="Ren B."/>
            <person name="Liu M."/>
            <person name="Ni P."/>
            <person name="Cheng Y.Q."/>
            <person name="Zhang L."/>
        </authorList>
    </citation>
    <scope>NUCLEOTIDE SEQUENCE [LARGE SCALE GENOMIC DNA]</scope>
    <source>
        <strain evidence="3">MSMB43</strain>
    </source>
</reference>
<accession>A0ABN0FZI1</accession>